<evidence type="ECO:0000313" key="2">
    <source>
        <dbReference type="EMBL" id="CAK9182019.1"/>
    </source>
</evidence>
<name>A0ABC8ULZ2_9AQUA</name>
<dbReference type="Proteomes" id="UP001642360">
    <property type="component" value="Unassembled WGS sequence"/>
</dbReference>
<sequence>MFTKSGHFKFLANFVGLPLKFFFVGCFLAFLFADYCKGRKYKGHVMLMVSIYKLLRKDEIVICTPVFVSYNEKKREICSLHSLAT</sequence>
<evidence type="ECO:0000313" key="3">
    <source>
        <dbReference type="Proteomes" id="UP001642360"/>
    </source>
</evidence>
<keyword evidence="1" id="KW-1133">Transmembrane helix</keyword>
<gene>
    <name evidence="2" type="ORF">ILEXP_LOCUS52143</name>
</gene>
<organism evidence="2 3">
    <name type="scientific">Ilex paraguariensis</name>
    <name type="common">yerba mate</name>
    <dbReference type="NCBI Taxonomy" id="185542"/>
    <lineage>
        <taxon>Eukaryota</taxon>
        <taxon>Viridiplantae</taxon>
        <taxon>Streptophyta</taxon>
        <taxon>Embryophyta</taxon>
        <taxon>Tracheophyta</taxon>
        <taxon>Spermatophyta</taxon>
        <taxon>Magnoliopsida</taxon>
        <taxon>eudicotyledons</taxon>
        <taxon>Gunneridae</taxon>
        <taxon>Pentapetalae</taxon>
        <taxon>asterids</taxon>
        <taxon>campanulids</taxon>
        <taxon>Aquifoliales</taxon>
        <taxon>Aquifoliaceae</taxon>
        <taxon>Ilex</taxon>
    </lineage>
</organism>
<dbReference type="AlphaFoldDB" id="A0ABC8ULZ2"/>
<comment type="caution">
    <text evidence="2">The sequence shown here is derived from an EMBL/GenBank/DDBJ whole genome shotgun (WGS) entry which is preliminary data.</text>
</comment>
<proteinExistence type="predicted"/>
<keyword evidence="1" id="KW-0812">Transmembrane</keyword>
<accession>A0ABC8ULZ2</accession>
<evidence type="ECO:0000256" key="1">
    <source>
        <dbReference type="SAM" id="Phobius"/>
    </source>
</evidence>
<dbReference type="EMBL" id="CAUOFW020008213">
    <property type="protein sequence ID" value="CAK9182019.1"/>
    <property type="molecule type" value="Genomic_DNA"/>
</dbReference>
<feature type="transmembrane region" description="Helical" evidence="1">
    <location>
        <begin position="12"/>
        <end position="33"/>
    </location>
</feature>
<keyword evidence="3" id="KW-1185">Reference proteome</keyword>
<reference evidence="2 3" key="1">
    <citation type="submission" date="2024-02" db="EMBL/GenBank/DDBJ databases">
        <authorList>
            <person name="Vignale AGUSTIN F."/>
            <person name="Sosa J E."/>
            <person name="Modenutti C."/>
        </authorList>
    </citation>
    <scope>NUCLEOTIDE SEQUENCE [LARGE SCALE GENOMIC DNA]</scope>
</reference>
<keyword evidence="1" id="KW-0472">Membrane</keyword>
<protein>
    <submittedName>
        <fullName evidence="2">Uncharacterized protein</fullName>
    </submittedName>
</protein>